<dbReference type="InterPro" id="IPR015590">
    <property type="entry name" value="Aldehyde_DH_dom"/>
</dbReference>
<proteinExistence type="predicted"/>
<gene>
    <name evidence="4" type="ORF">METZ01_LOCUS170334</name>
</gene>
<protein>
    <recommendedName>
        <fullName evidence="3">Aldehyde dehydrogenase domain-containing protein</fullName>
    </recommendedName>
</protein>
<dbReference type="PANTHER" id="PTHR42862">
    <property type="entry name" value="DELTA-1-PYRROLINE-5-CARBOXYLATE DEHYDROGENASE 1, ISOFORM A-RELATED"/>
    <property type="match status" value="1"/>
</dbReference>
<dbReference type="InterPro" id="IPR016162">
    <property type="entry name" value="Ald_DH_N"/>
</dbReference>
<keyword evidence="1" id="KW-0560">Oxidoreductase</keyword>
<dbReference type="GO" id="GO:0010133">
    <property type="term" value="P:L-proline catabolic process to L-glutamate"/>
    <property type="evidence" value="ECO:0007669"/>
    <property type="project" value="TreeGrafter"/>
</dbReference>
<evidence type="ECO:0000256" key="1">
    <source>
        <dbReference type="ARBA" id="ARBA00023002"/>
    </source>
</evidence>
<organism evidence="4">
    <name type="scientific">marine metagenome</name>
    <dbReference type="NCBI Taxonomy" id="408172"/>
    <lineage>
        <taxon>unclassified sequences</taxon>
        <taxon>metagenomes</taxon>
        <taxon>ecological metagenomes</taxon>
    </lineage>
</organism>
<evidence type="ECO:0000313" key="4">
    <source>
        <dbReference type="EMBL" id="SVB17480.1"/>
    </source>
</evidence>
<sequence length="160" mass="17824">MTNSRVTIPTPYNEAIRNYLPGSLEKRSLKTQLQQLGGDSIEIPLIIGGKNIKTDELGQCILPHDHARSIATYHKGSTETVNQAIAAATEAKPAWASMSWEARAAIFLKAADLLSEKYRPVINAATMRNQIKTAMQAEIDAACELIDFWRFNPSYMEQIF</sequence>
<dbReference type="InterPro" id="IPR016161">
    <property type="entry name" value="Ald_DH/histidinol_DH"/>
</dbReference>
<dbReference type="Gene3D" id="3.40.605.10">
    <property type="entry name" value="Aldehyde Dehydrogenase, Chain A, domain 1"/>
    <property type="match status" value="1"/>
</dbReference>
<dbReference type="SUPFAM" id="SSF53720">
    <property type="entry name" value="ALDH-like"/>
    <property type="match status" value="1"/>
</dbReference>
<dbReference type="InterPro" id="IPR050485">
    <property type="entry name" value="Proline_metab_enzyme"/>
</dbReference>
<dbReference type="EMBL" id="UINC01031436">
    <property type="protein sequence ID" value="SVB17480.1"/>
    <property type="molecule type" value="Genomic_DNA"/>
</dbReference>
<dbReference type="Pfam" id="PF00171">
    <property type="entry name" value="Aldedh"/>
    <property type="match status" value="1"/>
</dbReference>
<reference evidence="4" key="1">
    <citation type="submission" date="2018-05" db="EMBL/GenBank/DDBJ databases">
        <authorList>
            <person name="Lanie J.A."/>
            <person name="Ng W.-L."/>
            <person name="Kazmierczak K.M."/>
            <person name="Andrzejewski T.M."/>
            <person name="Davidsen T.M."/>
            <person name="Wayne K.J."/>
            <person name="Tettelin H."/>
            <person name="Glass J.I."/>
            <person name="Rusch D."/>
            <person name="Podicherti R."/>
            <person name="Tsui H.-C.T."/>
            <person name="Winkler M.E."/>
        </authorList>
    </citation>
    <scope>NUCLEOTIDE SEQUENCE</scope>
</reference>
<dbReference type="GO" id="GO:0009898">
    <property type="term" value="C:cytoplasmic side of plasma membrane"/>
    <property type="evidence" value="ECO:0007669"/>
    <property type="project" value="TreeGrafter"/>
</dbReference>
<name>A0A382BUJ3_9ZZZZ</name>
<dbReference type="GO" id="GO:0003842">
    <property type="term" value="F:L-glutamate gamma-semialdehyde dehydrogenase activity"/>
    <property type="evidence" value="ECO:0007669"/>
    <property type="project" value="TreeGrafter"/>
</dbReference>
<dbReference type="PANTHER" id="PTHR42862:SF1">
    <property type="entry name" value="DELTA-1-PYRROLINE-5-CARBOXYLATE DEHYDROGENASE 2, ISOFORM A-RELATED"/>
    <property type="match status" value="1"/>
</dbReference>
<keyword evidence="2" id="KW-0520">NAD</keyword>
<dbReference type="AlphaFoldDB" id="A0A382BUJ3"/>
<evidence type="ECO:0000259" key="3">
    <source>
        <dbReference type="Pfam" id="PF00171"/>
    </source>
</evidence>
<accession>A0A382BUJ3</accession>
<feature type="non-terminal residue" evidence="4">
    <location>
        <position position="160"/>
    </location>
</feature>
<evidence type="ECO:0000256" key="2">
    <source>
        <dbReference type="ARBA" id="ARBA00023027"/>
    </source>
</evidence>
<feature type="domain" description="Aldehyde dehydrogenase" evidence="3">
    <location>
        <begin position="60"/>
        <end position="152"/>
    </location>
</feature>